<sequence length="67" mass="7808">MHQFAEDRKNWMVKKKKEEHSCLLSNRKFPPAAESRASDRSDLKHCKMYPIDVTQKNHGEDIALANP</sequence>
<name>A0A699U3W6_TANCI</name>
<proteinExistence type="predicted"/>
<reference evidence="1" key="1">
    <citation type="journal article" date="2019" name="Sci. Rep.">
        <title>Draft genome of Tanacetum cinerariifolium, the natural source of mosquito coil.</title>
        <authorList>
            <person name="Yamashiro T."/>
            <person name="Shiraishi A."/>
            <person name="Satake H."/>
            <person name="Nakayama K."/>
        </authorList>
    </citation>
    <scope>NUCLEOTIDE SEQUENCE</scope>
</reference>
<evidence type="ECO:0000313" key="1">
    <source>
        <dbReference type="EMBL" id="GFD17017.1"/>
    </source>
</evidence>
<dbReference type="AlphaFoldDB" id="A0A699U3W6"/>
<accession>A0A699U3W6</accession>
<organism evidence="1">
    <name type="scientific">Tanacetum cinerariifolium</name>
    <name type="common">Dalmatian daisy</name>
    <name type="synonym">Chrysanthemum cinerariifolium</name>
    <dbReference type="NCBI Taxonomy" id="118510"/>
    <lineage>
        <taxon>Eukaryota</taxon>
        <taxon>Viridiplantae</taxon>
        <taxon>Streptophyta</taxon>
        <taxon>Embryophyta</taxon>
        <taxon>Tracheophyta</taxon>
        <taxon>Spermatophyta</taxon>
        <taxon>Magnoliopsida</taxon>
        <taxon>eudicotyledons</taxon>
        <taxon>Gunneridae</taxon>
        <taxon>Pentapetalae</taxon>
        <taxon>asterids</taxon>
        <taxon>campanulids</taxon>
        <taxon>Asterales</taxon>
        <taxon>Asteraceae</taxon>
        <taxon>Asteroideae</taxon>
        <taxon>Anthemideae</taxon>
        <taxon>Anthemidinae</taxon>
        <taxon>Tanacetum</taxon>
    </lineage>
</organism>
<dbReference type="EMBL" id="BKCJ011297247">
    <property type="protein sequence ID" value="GFD17017.1"/>
    <property type="molecule type" value="Genomic_DNA"/>
</dbReference>
<protein>
    <submittedName>
        <fullName evidence="1">Uncharacterized protein</fullName>
    </submittedName>
</protein>
<gene>
    <name evidence="1" type="ORF">Tci_888986</name>
</gene>
<comment type="caution">
    <text evidence="1">The sequence shown here is derived from an EMBL/GenBank/DDBJ whole genome shotgun (WGS) entry which is preliminary data.</text>
</comment>